<evidence type="ECO:0000259" key="3">
    <source>
        <dbReference type="Pfam" id="PF00905"/>
    </source>
</evidence>
<name>A0A060BI78_9ACTN</name>
<dbReference type="GO" id="GO:0008658">
    <property type="term" value="F:penicillin binding"/>
    <property type="evidence" value="ECO:0007669"/>
    <property type="project" value="InterPro"/>
</dbReference>
<dbReference type="InterPro" id="IPR001460">
    <property type="entry name" value="PCN-bd_Tpept"/>
</dbReference>
<evidence type="ECO:0000256" key="1">
    <source>
        <dbReference type="ARBA" id="ARBA00022676"/>
    </source>
</evidence>
<protein>
    <submittedName>
        <fullName evidence="4">Transpeptidase</fullName>
    </submittedName>
</protein>
<dbReference type="Pfam" id="PF00905">
    <property type="entry name" value="Transpeptidase"/>
    <property type="match status" value="1"/>
</dbReference>
<dbReference type="AlphaFoldDB" id="A0A060BI78"/>
<dbReference type="GO" id="GO:0008955">
    <property type="term" value="F:peptidoglycan glycosyltransferase activity"/>
    <property type="evidence" value="ECO:0007669"/>
    <property type="project" value="TreeGrafter"/>
</dbReference>
<dbReference type="GO" id="GO:0009252">
    <property type="term" value="P:peptidoglycan biosynthetic process"/>
    <property type="evidence" value="ECO:0007669"/>
    <property type="project" value="TreeGrafter"/>
</dbReference>
<dbReference type="Gene3D" id="3.40.710.10">
    <property type="entry name" value="DD-peptidase/beta-lactamase superfamily"/>
    <property type="match status" value="1"/>
</dbReference>
<reference evidence="4" key="1">
    <citation type="journal article" date="2013" name="Environ. Microbiol.">
        <title>Seasonally variable intestinal metagenomes of the red palm weevil (Rhynchophorus ferrugineus).</title>
        <authorList>
            <person name="Jia S."/>
            <person name="Zhang X."/>
            <person name="Zhang G."/>
            <person name="Yin A."/>
            <person name="Zhang S."/>
            <person name="Li F."/>
            <person name="Wang L."/>
            <person name="Zhao D."/>
            <person name="Yun Q."/>
            <person name="Tala"/>
            <person name="Wang J."/>
            <person name="Sun G."/>
            <person name="Baabdullah M."/>
            <person name="Yu X."/>
            <person name="Hu S."/>
            <person name="Al-Mssallem I.S."/>
            <person name="Yu J."/>
        </authorList>
    </citation>
    <scope>NUCLEOTIDE SEQUENCE</scope>
</reference>
<organism evidence="4">
    <name type="scientific">uncultured Propionibacterium sp</name>
    <dbReference type="NCBI Taxonomy" id="218066"/>
    <lineage>
        <taxon>Bacteria</taxon>
        <taxon>Bacillati</taxon>
        <taxon>Actinomycetota</taxon>
        <taxon>Actinomycetes</taxon>
        <taxon>Propionibacteriales</taxon>
        <taxon>Propionibacteriaceae</taxon>
        <taxon>Propionibacterium</taxon>
        <taxon>environmental samples</taxon>
    </lineage>
</organism>
<dbReference type="EMBL" id="KF116473">
    <property type="protein sequence ID" value="AIA83718.1"/>
    <property type="molecule type" value="Genomic_DNA"/>
</dbReference>
<evidence type="ECO:0000313" key="4">
    <source>
        <dbReference type="EMBL" id="AIA83718.1"/>
    </source>
</evidence>
<dbReference type="PANTHER" id="PTHR32282:SF33">
    <property type="entry name" value="PEPTIDOGLYCAN GLYCOSYLTRANSFERASE"/>
    <property type="match status" value="1"/>
</dbReference>
<accession>A0A060BI78</accession>
<keyword evidence="1" id="KW-0328">Glycosyltransferase</keyword>
<dbReference type="GO" id="GO:0030288">
    <property type="term" value="C:outer membrane-bounded periplasmic space"/>
    <property type="evidence" value="ECO:0007669"/>
    <property type="project" value="TreeGrafter"/>
</dbReference>
<feature type="non-terminal residue" evidence="4">
    <location>
        <position position="124"/>
    </location>
</feature>
<dbReference type="InterPro" id="IPR050396">
    <property type="entry name" value="Glycosyltr_51/Transpeptidase"/>
</dbReference>
<dbReference type="PANTHER" id="PTHR32282">
    <property type="entry name" value="BINDING PROTEIN TRANSPEPTIDASE, PUTATIVE-RELATED"/>
    <property type="match status" value="1"/>
</dbReference>
<feature type="domain" description="Penicillin-binding protein transpeptidase" evidence="3">
    <location>
        <begin position="6"/>
        <end position="116"/>
    </location>
</feature>
<keyword evidence="2" id="KW-0808">Transferase</keyword>
<dbReference type="SUPFAM" id="SSF56601">
    <property type="entry name" value="beta-lactamase/transpeptidase-like"/>
    <property type="match status" value="1"/>
</dbReference>
<sequence>SSTVATPAFTLGSVEVTPLSMASAYATFANRGIHCDPIIIASATTDSGKSLSVPSANCHRTISQEVADGVNYVLQQVMKSGGTGYITRLTNVKNQAGKTGTTDSAASVWFDGYTPEVAGAAVIA</sequence>
<feature type="non-terminal residue" evidence="4">
    <location>
        <position position="1"/>
    </location>
</feature>
<evidence type="ECO:0000256" key="2">
    <source>
        <dbReference type="ARBA" id="ARBA00022679"/>
    </source>
</evidence>
<proteinExistence type="predicted"/>
<dbReference type="InterPro" id="IPR012338">
    <property type="entry name" value="Beta-lactam/transpept-like"/>
</dbReference>